<dbReference type="Proteomes" id="UP000599109">
    <property type="component" value="Unassembled WGS sequence"/>
</dbReference>
<protein>
    <submittedName>
        <fullName evidence="1">Uncharacterized protein</fullName>
    </submittedName>
</protein>
<evidence type="ECO:0000313" key="1">
    <source>
        <dbReference type="EMBL" id="MBL0393715.1"/>
    </source>
</evidence>
<keyword evidence="2" id="KW-1185">Reference proteome</keyword>
<accession>A0A936Z4V1</accession>
<comment type="caution">
    <text evidence="1">The sequence shown here is derived from an EMBL/GenBank/DDBJ whole genome shotgun (WGS) entry which is preliminary data.</text>
</comment>
<proteinExistence type="predicted"/>
<organism evidence="1 2">
    <name type="scientific">Ramlibacter monticola</name>
    <dbReference type="NCBI Taxonomy" id="1926872"/>
    <lineage>
        <taxon>Bacteria</taxon>
        <taxon>Pseudomonadati</taxon>
        <taxon>Pseudomonadota</taxon>
        <taxon>Betaproteobacteria</taxon>
        <taxon>Burkholderiales</taxon>
        <taxon>Comamonadaceae</taxon>
        <taxon>Ramlibacter</taxon>
    </lineage>
</organism>
<dbReference type="RefSeq" id="WP_201676381.1">
    <property type="nucleotide sequence ID" value="NZ_JAEQNE010000006.1"/>
</dbReference>
<dbReference type="AlphaFoldDB" id="A0A936Z4V1"/>
<gene>
    <name evidence="1" type="ORF">JJ685_21440</name>
</gene>
<name>A0A936Z4V1_9BURK</name>
<sequence>MLLLMVIGLAGHPAWAKRINGGLPGGVLVPPGVAPVPVPPQFDLTGYIEAATVDTNFNLCPNLPVKDPRLAGGTVTINGQVIIVPCNTILQMPAFATSWADLFTSAPADITPAGESGLALGDAFGVGSPGLLNMTWNDPSRTVTSYNAALPGMELHVVGNVINGEYVAGLMFISQQSLNAGQGVISCIDYATGELQVGGALQPTGAPCPPLVPGVTRVRMNDPVGRFGIRHGLPGDPAADVWEAGYDRRFTADTDNPTMHSALGYPICIPSVNPVNPITNPITGATITPGIDPKCPMYNRPVAPNCRSFDPLTLLPAFGPQPDGTYCTTWVMDMPGAHAADGFSTDPNVAAPLVIGDTIGFHGTLKADANGPYISAHTIEANLGIYTQPHTQPAYVSMEALIVGTGGGTVGGIAVESTSRVAWVGFSTDPTEAVDFYAVHQHPVTGAESDFFLQSYQPCCAPLGRFRSPVNNIGVFGEPTRNYRAVSRTMCQPPGINAPNAPAIQTRCMMAPPVVPDAGAGPATIAQNGNGLTVGKYLLPNFEFIFGENLTMGGPIIPANLQDLPFLFCGSGPLDGPGSASPLVGQLDPPPWALPMADPAFHATLCPQATSVGAAPGTPVAPPIQPLPAVINAFTATGAVIADGLPHPVTLTVTATNPNTPATLMSYSFNTAAAGVSFSCGTCIPSAGPSPYTVIATVTTTKTGTIAFNTVVNNGVLPSQVATASIVVASAASKPPVVTKQGSTQAGAVVTLNATAKADNGVTPITLAFQQTGGPTVGIGPVTLAGLPPNQVGTANFTVPVSAAQTQFTFVAIATDPTTGMTTTSNPITVKSPAILADVVTITSVAYRAIVSRVGAPAELGKLNIIATSNETNLNPVPVGMTMNTTLVNSSLPASVPGSTALPITVPLKYTPADLPGTLTPTCGATPCWVGDVTGVIQDTSKVPAVLVAPTSVTVRSSLGGNATVNQGNAVFTIR</sequence>
<dbReference type="EMBL" id="JAEQNE010000006">
    <property type="protein sequence ID" value="MBL0393715.1"/>
    <property type="molecule type" value="Genomic_DNA"/>
</dbReference>
<evidence type="ECO:0000313" key="2">
    <source>
        <dbReference type="Proteomes" id="UP000599109"/>
    </source>
</evidence>
<reference evidence="1 2" key="1">
    <citation type="journal article" date="2017" name="Int. J. Syst. Evol. Microbiol.">
        <title>Ramlibacter monticola sp. nov., isolated from forest soil.</title>
        <authorList>
            <person name="Chaudhary D.K."/>
            <person name="Kim J."/>
        </authorList>
    </citation>
    <scope>NUCLEOTIDE SEQUENCE [LARGE SCALE GENOMIC DNA]</scope>
    <source>
        <strain evidence="1 2">KACC 19175</strain>
    </source>
</reference>